<dbReference type="InterPro" id="IPR013783">
    <property type="entry name" value="Ig-like_fold"/>
</dbReference>
<evidence type="ECO:0000256" key="9">
    <source>
        <dbReference type="ARBA" id="ARBA00023180"/>
    </source>
</evidence>
<evidence type="ECO:0000256" key="7">
    <source>
        <dbReference type="ARBA" id="ARBA00023136"/>
    </source>
</evidence>
<reference evidence="13" key="1">
    <citation type="journal article" date="2023" name="Science">
        <title>Genome structures resolve the early diversification of teleost fishes.</title>
        <authorList>
            <person name="Parey E."/>
            <person name="Louis A."/>
            <person name="Montfort J."/>
            <person name="Bouchez O."/>
            <person name="Roques C."/>
            <person name="Iampietro C."/>
            <person name="Lluch J."/>
            <person name="Castinel A."/>
            <person name="Donnadieu C."/>
            <person name="Desvignes T."/>
            <person name="Floi Bucao C."/>
            <person name="Jouanno E."/>
            <person name="Wen M."/>
            <person name="Mejri S."/>
            <person name="Dirks R."/>
            <person name="Jansen H."/>
            <person name="Henkel C."/>
            <person name="Chen W.J."/>
            <person name="Zahm M."/>
            <person name="Cabau C."/>
            <person name="Klopp C."/>
            <person name="Thompson A.W."/>
            <person name="Robinson-Rechavi M."/>
            <person name="Braasch I."/>
            <person name="Lecointre G."/>
            <person name="Bobe J."/>
            <person name="Postlethwait J.H."/>
            <person name="Berthelot C."/>
            <person name="Roest Crollius H."/>
            <person name="Guiguen Y."/>
        </authorList>
    </citation>
    <scope>NUCLEOTIDE SEQUENCE</scope>
    <source>
        <strain evidence="13">NC1722</strain>
    </source>
</reference>
<dbReference type="SUPFAM" id="SSF52058">
    <property type="entry name" value="L domain-like"/>
    <property type="match status" value="1"/>
</dbReference>
<evidence type="ECO:0000256" key="11">
    <source>
        <dbReference type="SAM" id="Phobius"/>
    </source>
</evidence>
<dbReference type="PROSITE" id="PS50835">
    <property type="entry name" value="IG_LIKE"/>
    <property type="match status" value="1"/>
</dbReference>
<comment type="subcellular location">
    <subcellularLocation>
        <location evidence="1">Membrane</location>
        <topology evidence="1">Single-pass type I membrane protein</topology>
    </subcellularLocation>
</comment>
<feature type="domain" description="Ig-like" evidence="12">
    <location>
        <begin position="439"/>
        <end position="528"/>
    </location>
</feature>
<dbReference type="InterPro" id="IPR003599">
    <property type="entry name" value="Ig_sub"/>
</dbReference>
<keyword evidence="2" id="KW-0433">Leucine-rich repeat</keyword>
<keyword evidence="10" id="KW-0393">Immunoglobulin domain</keyword>
<dbReference type="SUPFAM" id="SSF48726">
    <property type="entry name" value="Immunoglobulin"/>
    <property type="match status" value="1"/>
</dbReference>
<dbReference type="GO" id="GO:0005886">
    <property type="term" value="C:plasma membrane"/>
    <property type="evidence" value="ECO:0007669"/>
    <property type="project" value="TreeGrafter"/>
</dbReference>
<keyword evidence="5" id="KW-0677">Repeat</keyword>
<protein>
    <recommendedName>
        <fullName evidence="12">Ig-like domain-containing protein</fullName>
    </recommendedName>
</protein>
<evidence type="ECO:0000256" key="3">
    <source>
        <dbReference type="ARBA" id="ARBA00022692"/>
    </source>
</evidence>
<dbReference type="Gene3D" id="2.60.40.10">
    <property type="entry name" value="Immunoglobulins"/>
    <property type="match status" value="1"/>
</dbReference>
<keyword evidence="9" id="KW-0325">Glycoprotein</keyword>
<evidence type="ECO:0000259" key="12">
    <source>
        <dbReference type="PROSITE" id="PS50835"/>
    </source>
</evidence>
<dbReference type="AlphaFoldDB" id="A0AAD7S9G6"/>
<dbReference type="InterPro" id="IPR013098">
    <property type="entry name" value="Ig_I-set"/>
</dbReference>
<accession>A0AAD7S9G6</accession>
<evidence type="ECO:0000256" key="6">
    <source>
        <dbReference type="ARBA" id="ARBA00022989"/>
    </source>
</evidence>
<name>A0AAD7S9G6_9TELE</name>
<dbReference type="InterPro" id="IPR003598">
    <property type="entry name" value="Ig_sub2"/>
</dbReference>
<dbReference type="Pfam" id="PF13855">
    <property type="entry name" value="LRR_8"/>
    <property type="match status" value="2"/>
</dbReference>
<keyword evidence="4" id="KW-0732">Signal</keyword>
<dbReference type="Pfam" id="PF13306">
    <property type="entry name" value="LRR_5"/>
    <property type="match status" value="1"/>
</dbReference>
<comment type="caution">
    <text evidence="13">The sequence shown here is derived from an EMBL/GenBank/DDBJ whole genome shotgun (WGS) entry which is preliminary data.</text>
</comment>
<feature type="transmembrane region" description="Helical" evidence="11">
    <location>
        <begin position="572"/>
        <end position="597"/>
    </location>
</feature>
<sequence>MSAESEKALPFAQLTTPYSKLAGDDMFLEAAVQWGTWSILVLWVAGASMATELSRPCPQRCECHQETMEVNCSRRQLSAVPEGLSGDSLHLNLGHNRLKTLGRRQFAGLALLQELDLSNNMISMIEVEAFQGLQSLQTLRIKSNRLKIIPVGVFSGLPRLRALDISQNEILVFLDYTFRELVNLQQLEAGENDLVFISQRAFTGLQNLQELNLDRCNLTSIPTVALSQLQNLTRMRLRRLNISVLPSNSFHQLHRLRDLRISHWSSLDTLASKSLIGLNLTSLTINNCNLSTVPYASVHTLVFLRYLDLSYNPITAVHGNLLADLLRLEEFHLAGGSLVTIEPGAFKGLAYLRLLNMSSNQLPTLEEGVLHSVGNLETLRLDRNPLACDCRLLWVVRRRLRLDFDGHQPSCTAPDVVCGREFRDFTEAELSGFFTCRQARILNRKPQDVRVEEGGRVLLHCMADGDPSPSITWMTSQHALLLPTGRVRVLTNGTLELRYAQVQDSGSYLCTASNTAGNDSFSVSLQVSGLPHSRNRTVPHFSEMVWTVPSIITVTNSSAQVSDPFPFDAKTLIIAMTMGFLSFLSSVIICFVFMFLWSQSQGQIKHTATINFVPRTSKGGGAGGGDGNDSGRFTMKLI</sequence>
<dbReference type="InterPro" id="IPR032675">
    <property type="entry name" value="LRR_dom_sf"/>
</dbReference>
<evidence type="ECO:0000313" key="14">
    <source>
        <dbReference type="Proteomes" id="UP001221898"/>
    </source>
</evidence>
<dbReference type="PANTHER" id="PTHR24369:SF172">
    <property type="entry name" value="LEUCINE RICH REPEAT AND FIBRONECTIN TYPE III DOMAIN CONTAINING 2"/>
    <property type="match status" value="1"/>
</dbReference>
<dbReference type="InterPro" id="IPR036179">
    <property type="entry name" value="Ig-like_dom_sf"/>
</dbReference>
<keyword evidence="7 11" id="KW-0472">Membrane</keyword>
<dbReference type="PANTHER" id="PTHR24369">
    <property type="entry name" value="ANTIGEN BSP, PUTATIVE-RELATED"/>
    <property type="match status" value="1"/>
</dbReference>
<dbReference type="FunFam" id="3.80.10.10:FF:000014">
    <property type="entry name" value="Leucine-rich repeat and immunoglobulin-like domain-containing nogo receptor-interacting protein 1"/>
    <property type="match status" value="1"/>
</dbReference>
<keyword evidence="14" id="KW-1185">Reference proteome</keyword>
<dbReference type="Proteomes" id="UP001221898">
    <property type="component" value="Unassembled WGS sequence"/>
</dbReference>
<keyword evidence="6 11" id="KW-1133">Transmembrane helix</keyword>
<proteinExistence type="predicted"/>
<dbReference type="SMART" id="SM00013">
    <property type="entry name" value="LRRNT"/>
    <property type="match status" value="1"/>
</dbReference>
<organism evidence="13 14">
    <name type="scientific">Aldrovandia affinis</name>
    <dbReference type="NCBI Taxonomy" id="143900"/>
    <lineage>
        <taxon>Eukaryota</taxon>
        <taxon>Metazoa</taxon>
        <taxon>Chordata</taxon>
        <taxon>Craniata</taxon>
        <taxon>Vertebrata</taxon>
        <taxon>Euteleostomi</taxon>
        <taxon>Actinopterygii</taxon>
        <taxon>Neopterygii</taxon>
        <taxon>Teleostei</taxon>
        <taxon>Notacanthiformes</taxon>
        <taxon>Halosauridae</taxon>
        <taxon>Aldrovandia</taxon>
    </lineage>
</organism>
<dbReference type="InterPro" id="IPR003591">
    <property type="entry name" value="Leu-rich_rpt_typical-subtyp"/>
</dbReference>
<evidence type="ECO:0000313" key="13">
    <source>
        <dbReference type="EMBL" id="KAJ8398425.1"/>
    </source>
</evidence>
<dbReference type="InterPro" id="IPR000372">
    <property type="entry name" value="LRRNT"/>
</dbReference>
<dbReference type="EMBL" id="JAINUG010000090">
    <property type="protein sequence ID" value="KAJ8398425.1"/>
    <property type="molecule type" value="Genomic_DNA"/>
</dbReference>
<dbReference type="Gene3D" id="3.80.10.10">
    <property type="entry name" value="Ribonuclease Inhibitor"/>
    <property type="match status" value="1"/>
</dbReference>
<dbReference type="InterPro" id="IPR026906">
    <property type="entry name" value="LRR_5"/>
</dbReference>
<dbReference type="InterPro" id="IPR001611">
    <property type="entry name" value="Leu-rich_rpt"/>
</dbReference>
<keyword evidence="3 11" id="KW-0812">Transmembrane</keyword>
<evidence type="ECO:0000256" key="10">
    <source>
        <dbReference type="ARBA" id="ARBA00023319"/>
    </source>
</evidence>
<dbReference type="SMART" id="SM00369">
    <property type="entry name" value="LRR_TYP"/>
    <property type="match status" value="10"/>
</dbReference>
<dbReference type="InterPro" id="IPR007110">
    <property type="entry name" value="Ig-like_dom"/>
</dbReference>
<dbReference type="SMART" id="SM00408">
    <property type="entry name" value="IGc2"/>
    <property type="match status" value="1"/>
</dbReference>
<evidence type="ECO:0000256" key="8">
    <source>
        <dbReference type="ARBA" id="ARBA00023157"/>
    </source>
</evidence>
<evidence type="ECO:0000256" key="5">
    <source>
        <dbReference type="ARBA" id="ARBA00022737"/>
    </source>
</evidence>
<evidence type="ECO:0000256" key="4">
    <source>
        <dbReference type="ARBA" id="ARBA00022729"/>
    </source>
</evidence>
<gene>
    <name evidence="13" type="ORF">AAFF_G00426800</name>
</gene>
<dbReference type="InterPro" id="IPR050541">
    <property type="entry name" value="LRR_TM_domain-containing"/>
</dbReference>
<evidence type="ECO:0000256" key="2">
    <source>
        <dbReference type="ARBA" id="ARBA00022614"/>
    </source>
</evidence>
<dbReference type="Pfam" id="PF07679">
    <property type="entry name" value="I-set"/>
    <property type="match status" value="1"/>
</dbReference>
<dbReference type="SMART" id="SM00409">
    <property type="entry name" value="IG"/>
    <property type="match status" value="1"/>
</dbReference>
<dbReference type="PROSITE" id="PS51450">
    <property type="entry name" value="LRR"/>
    <property type="match status" value="2"/>
</dbReference>
<keyword evidence="8" id="KW-1015">Disulfide bond</keyword>
<evidence type="ECO:0000256" key="1">
    <source>
        <dbReference type="ARBA" id="ARBA00004479"/>
    </source>
</evidence>
<dbReference type="FunFam" id="2.60.40.10:FF:000076">
    <property type="entry name" value="Leucine-rich repeat and Ig domain-containing 4"/>
    <property type="match status" value="1"/>
</dbReference>